<evidence type="ECO:0000313" key="1">
    <source>
        <dbReference type="EMBL" id="MFI1714933.1"/>
    </source>
</evidence>
<dbReference type="InterPro" id="IPR028961">
    <property type="entry name" value="Imm21"/>
</dbReference>
<evidence type="ECO:0000313" key="2">
    <source>
        <dbReference type="Proteomes" id="UP001611339"/>
    </source>
</evidence>
<name>A0ABW7U5M7_9ACTN</name>
<reference evidence="1 2" key="1">
    <citation type="submission" date="2024-10" db="EMBL/GenBank/DDBJ databases">
        <title>The Natural Products Discovery Center: Release of the First 8490 Sequenced Strains for Exploring Actinobacteria Biosynthetic Diversity.</title>
        <authorList>
            <person name="Kalkreuter E."/>
            <person name="Kautsar S.A."/>
            <person name="Yang D."/>
            <person name="Bader C.D."/>
            <person name="Teijaro C.N."/>
            <person name="Fluegel L."/>
            <person name="Davis C.M."/>
            <person name="Simpson J.R."/>
            <person name="Lauterbach L."/>
            <person name="Steele A.D."/>
            <person name="Gui C."/>
            <person name="Meng S."/>
            <person name="Li G."/>
            <person name="Viehrig K."/>
            <person name="Ye F."/>
            <person name="Su P."/>
            <person name="Kiefer A.F."/>
            <person name="Nichols A."/>
            <person name="Cepeda A.J."/>
            <person name="Yan W."/>
            <person name="Fan B."/>
            <person name="Jiang Y."/>
            <person name="Adhikari A."/>
            <person name="Zheng C.-J."/>
            <person name="Schuster L."/>
            <person name="Cowan T.M."/>
            <person name="Smanski M.J."/>
            <person name="Chevrette M.G."/>
            <person name="De Carvalho L.P.S."/>
            <person name="Shen B."/>
        </authorList>
    </citation>
    <scope>NUCLEOTIDE SEQUENCE [LARGE SCALE GENOMIC DNA]</scope>
    <source>
        <strain evidence="1 2">NPDC020602</strain>
    </source>
</reference>
<proteinExistence type="predicted"/>
<dbReference type="RefSeq" id="WP_398709555.1">
    <property type="nucleotide sequence ID" value="NZ_JBIRUI010000006.1"/>
</dbReference>
<gene>
    <name evidence="1" type="ORF">ACH407_15365</name>
</gene>
<accession>A0ABW7U5M7</accession>
<dbReference type="EMBL" id="JBIRUI010000006">
    <property type="protein sequence ID" value="MFI1714933.1"/>
    <property type="molecule type" value="Genomic_DNA"/>
</dbReference>
<sequence>MDGLAGVIPIDENGAQALVLADEPATSCYLPEHRAFLRWLAAGTEAGLKAAADAVLADPATAWEECGTWVSDGPAVLMDSTEAGSDLGIEYPDGGMPAEASVPLPAGRWRVRATHTKVGEENRVGLVQLLPAEF</sequence>
<organism evidence="1 2">
    <name type="scientific">Streptomyces litmocidini</name>
    <dbReference type="NCBI Taxonomy" id="67318"/>
    <lineage>
        <taxon>Bacteria</taxon>
        <taxon>Bacillati</taxon>
        <taxon>Actinomycetota</taxon>
        <taxon>Actinomycetes</taxon>
        <taxon>Kitasatosporales</taxon>
        <taxon>Streptomycetaceae</taxon>
        <taxon>Streptomyces</taxon>
    </lineage>
</organism>
<dbReference type="Proteomes" id="UP001611339">
    <property type="component" value="Unassembled WGS sequence"/>
</dbReference>
<dbReference type="Pfam" id="PF15589">
    <property type="entry name" value="Imm21"/>
    <property type="match status" value="1"/>
</dbReference>
<protein>
    <submittedName>
        <fullName evidence="1">Imm21 family immunity protein</fullName>
    </submittedName>
</protein>
<comment type="caution">
    <text evidence="1">The sequence shown here is derived from an EMBL/GenBank/DDBJ whole genome shotgun (WGS) entry which is preliminary data.</text>
</comment>
<keyword evidence="2" id="KW-1185">Reference proteome</keyword>